<protein>
    <submittedName>
        <fullName evidence="2">Uncharacterized protein</fullName>
    </submittedName>
</protein>
<evidence type="ECO:0000313" key="2">
    <source>
        <dbReference type="EMBL" id="GMI42736.1"/>
    </source>
</evidence>
<comment type="caution">
    <text evidence="2">The sequence shown here is derived from an EMBL/GenBank/DDBJ whole genome shotgun (WGS) entry which is preliminary data.</text>
</comment>
<dbReference type="Proteomes" id="UP001165065">
    <property type="component" value="Unassembled WGS sequence"/>
</dbReference>
<name>A0A9W7LAZ4_9STRA</name>
<reference evidence="3" key="1">
    <citation type="journal article" date="2023" name="Commun. Biol.">
        <title>Genome analysis of Parmales, the sister group of diatoms, reveals the evolutionary specialization of diatoms from phago-mixotrophs to photoautotrophs.</title>
        <authorList>
            <person name="Ban H."/>
            <person name="Sato S."/>
            <person name="Yoshikawa S."/>
            <person name="Yamada K."/>
            <person name="Nakamura Y."/>
            <person name="Ichinomiya M."/>
            <person name="Sato N."/>
            <person name="Blanc-Mathieu R."/>
            <person name="Endo H."/>
            <person name="Kuwata A."/>
            <person name="Ogata H."/>
        </authorList>
    </citation>
    <scope>NUCLEOTIDE SEQUENCE [LARGE SCALE GENOMIC DNA]</scope>
</reference>
<proteinExistence type="predicted"/>
<dbReference type="AlphaFoldDB" id="A0A9W7LAZ4"/>
<keyword evidence="3" id="KW-1185">Reference proteome</keyword>
<dbReference type="OrthoDB" id="45013at2759"/>
<evidence type="ECO:0000256" key="1">
    <source>
        <dbReference type="SAM" id="MobiDB-lite"/>
    </source>
</evidence>
<accession>A0A9W7LAZ4</accession>
<dbReference type="EMBL" id="BRYA01000180">
    <property type="protein sequence ID" value="GMI42736.1"/>
    <property type="molecule type" value="Genomic_DNA"/>
</dbReference>
<feature type="region of interest" description="Disordered" evidence="1">
    <location>
        <begin position="68"/>
        <end position="139"/>
    </location>
</feature>
<gene>
    <name evidence="2" type="ORF">TrCOL_g7390</name>
</gene>
<sequence>MYRYQSSPEAFSSATWACHLNRGCEYTHWRISKHDLGNVPWADIPEAWDMQDSQFETIRNMRVGGMSDDEDDWENAGSDLDIDFTVGRGSEEGKGEEEGGEEGGEEEEDDWEASMKVKEKEEEEDEGEEKEGGPAPPKLFIMNVTKFTDGAVHNKHDKNSNNNPEEVSRLRKEIEANWEGYEKNGDYVSRGIVIPCGGSVWKEALMQLRDDHPGEFFLPVFKR</sequence>
<evidence type="ECO:0000313" key="3">
    <source>
        <dbReference type="Proteomes" id="UP001165065"/>
    </source>
</evidence>
<organism evidence="2 3">
    <name type="scientific">Triparma columacea</name>
    <dbReference type="NCBI Taxonomy" id="722753"/>
    <lineage>
        <taxon>Eukaryota</taxon>
        <taxon>Sar</taxon>
        <taxon>Stramenopiles</taxon>
        <taxon>Ochrophyta</taxon>
        <taxon>Bolidophyceae</taxon>
        <taxon>Parmales</taxon>
        <taxon>Triparmaceae</taxon>
        <taxon>Triparma</taxon>
    </lineage>
</organism>
<feature type="compositionally biased region" description="Acidic residues" evidence="1">
    <location>
        <begin position="98"/>
        <end position="112"/>
    </location>
</feature>